<dbReference type="RefSeq" id="WP_054600818.1">
    <property type="nucleotide sequence ID" value="NZ_CP011269.1"/>
</dbReference>
<evidence type="ECO:0000313" key="2">
    <source>
        <dbReference type="EMBL" id="ALI24213.1"/>
    </source>
</evidence>
<keyword evidence="1" id="KW-1133">Transmembrane helix</keyword>
<name>A0A0N9Y0G1_MYCFO</name>
<reference evidence="2 3" key="1">
    <citation type="journal article" date="2015" name="MBio">
        <title>Enzymatic Degradation of Phenazines Can Generate Energy and Protect Sensitive Organisms from Toxicity.</title>
        <authorList>
            <person name="Costa K.C."/>
            <person name="Bergkessel M."/>
            <person name="Saunders S."/>
            <person name="Korlach J."/>
            <person name="Newman D.K."/>
        </authorList>
    </citation>
    <scope>NUCLEOTIDE SEQUENCE [LARGE SCALE GENOMIC DNA]</scope>
    <source>
        <strain evidence="2 3">CT6</strain>
    </source>
</reference>
<keyword evidence="3" id="KW-1185">Reference proteome</keyword>
<proteinExistence type="predicted"/>
<keyword evidence="1" id="KW-0812">Transmembrane</keyword>
<organism evidence="2 3">
    <name type="scientific">Mycolicibacterium fortuitum</name>
    <name type="common">Mycobacterium fortuitum</name>
    <dbReference type="NCBI Taxonomy" id="1766"/>
    <lineage>
        <taxon>Bacteria</taxon>
        <taxon>Bacillati</taxon>
        <taxon>Actinomycetota</taxon>
        <taxon>Actinomycetes</taxon>
        <taxon>Mycobacteriales</taxon>
        <taxon>Mycobacteriaceae</taxon>
        <taxon>Mycolicibacterium</taxon>
    </lineage>
</organism>
<dbReference type="STRING" id="1766.XA26_03470"/>
<dbReference type="Proteomes" id="UP000057134">
    <property type="component" value="Chromosome"/>
</dbReference>
<evidence type="ECO:0000256" key="1">
    <source>
        <dbReference type="SAM" id="Phobius"/>
    </source>
</evidence>
<evidence type="ECO:0000313" key="3">
    <source>
        <dbReference type="Proteomes" id="UP000057134"/>
    </source>
</evidence>
<protein>
    <submittedName>
        <fullName evidence="2">von Willebrand factor type A domain protein</fullName>
    </submittedName>
</protein>
<accession>A0A0N9Y0G1</accession>
<dbReference type="PATRIC" id="fig|1766.6.peg.344"/>
<feature type="transmembrane region" description="Helical" evidence="1">
    <location>
        <begin position="6"/>
        <end position="24"/>
    </location>
</feature>
<dbReference type="KEGG" id="mft:XA26_03470"/>
<sequence>MGLKWPLLLLPIIIGIGVAVWYSMRRTRYGWQGELPYLARSYRLTALPEYQRALRLHERLSIAALVMSIVAVFMLLGATLRPTKTYEPQLAGSNTPHVDIMLCFGPLYSIRLSDGLAIGQLATILREKVEGFGNQRIGMTKEFQRNFPVTSDLPWVEQRLGEIAKVAEQASSEEDPSAKYSVDTEVFEGSFRTVSINDTLAMCAMGLPAVGSDNGRGRTIIYVGSTENYESNPPIYSDAMLAGIVKDAKIQVNTIVPGTQTGEFVDKLVKDSGGRQYLYTEVGGYIDTDVTPKKIDNQKDELSSALDKILSNPPQSTLDDRRKDEQHPFQWDVPDLLLQIALIAAVVLAAARLGMRL</sequence>
<dbReference type="EMBL" id="CP011269">
    <property type="protein sequence ID" value="ALI24213.1"/>
    <property type="molecule type" value="Genomic_DNA"/>
</dbReference>
<keyword evidence="1" id="KW-0472">Membrane</keyword>
<dbReference type="AlphaFoldDB" id="A0A0N9Y0G1"/>
<gene>
    <name evidence="2" type="ORF">XA26_03470</name>
</gene>
<feature type="transmembrane region" description="Helical" evidence="1">
    <location>
        <begin position="60"/>
        <end position="80"/>
    </location>
</feature>